<evidence type="ECO:0000313" key="8">
    <source>
        <dbReference type="EMBL" id="MER2492059.1"/>
    </source>
</evidence>
<comment type="caution">
    <text evidence="8">The sequence shown here is derived from an EMBL/GenBank/DDBJ whole genome shotgun (WGS) entry which is preliminary data.</text>
</comment>
<dbReference type="PANTHER" id="PTHR32089:SF112">
    <property type="entry name" value="LYSOZYME-LIKE PROTEIN-RELATED"/>
    <property type="match status" value="1"/>
</dbReference>
<dbReference type="SMART" id="SM00283">
    <property type="entry name" value="MA"/>
    <property type="match status" value="1"/>
</dbReference>
<feature type="transmembrane region" description="Helical" evidence="6">
    <location>
        <begin position="108"/>
        <end position="126"/>
    </location>
</feature>
<organism evidence="8 9">
    <name type="scientific">Catenovulum sediminis</name>
    <dbReference type="NCBI Taxonomy" id="1740262"/>
    <lineage>
        <taxon>Bacteria</taxon>
        <taxon>Pseudomonadati</taxon>
        <taxon>Pseudomonadota</taxon>
        <taxon>Gammaproteobacteria</taxon>
        <taxon>Alteromonadales</taxon>
        <taxon>Alteromonadaceae</taxon>
        <taxon>Catenovulum</taxon>
    </lineage>
</organism>
<feature type="transmembrane region" description="Helical" evidence="6">
    <location>
        <begin position="86"/>
        <end position="103"/>
    </location>
</feature>
<evidence type="ECO:0000256" key="5">
    <source>
        <dbReference type="SAM" id="Coils"/>
    </source>
</evidence>
<dbReference type="Gene3D" id="1.10.287.950">
    <property type="entry name" value="Methyl-accepting chemotaxis protein"/>
    <property type="match status" value="1"/>
</dbReference>
<keyword evidence="9" id="KW-1185">Reference proteome</keyword>
<evidence type="ECO:0000256" key="1">
    <source>
        <dbReference type="ARBA" id="ARBA00004370"/>
    </source>
</evidence>
<dbReference type="PRINTS" id="PR00260">
    <property type="entry name" value="CHEMTRNSDUCR"/>
</dbReference>
<accession>A0ABV1RGP2</accession>
<comment type="similarity">
    <text evidence="3">Belongs to the methyl-accepting chemotaxis (MCP) protein family.</text>
</comment>
<protein>
    <submittedName>
        <fullName evidence="8">Methyl-accepting chemotaxis protein</fullName>
    </submittedName>
</protein>
<dbReference type="Proteomes" id="UP001467690">
    <property type="component" value="Unassembled WGS sequence"/>
</dbReference>
<sequence length="497" mass="55198">MSNMHFPWTNEVHKVFKPFLIGLFCLSLFYALFYGTWLEVMIIGIPALVMPWLFIQLSPHSASSRYAVAIGTMIFSALHIHQMQGLIEIHFGIFAYLAALVFYRDWKVIALAVVVVLLYHLGFFWMQLQAMPVYLFEEGHLKFNYLLFHAFYAVLEGAIMIFICTRMLRMGLIGDELKKDIEKRLEQPGRVKLSGSVNTFNNIKILNQYNKLFNAIRQLTDEFQKTSDLLHNESGDLKSSFSHLSAMQKQGQQHTDSIASATSQMSKTVNEIAHRAVEANDQVHATLDAVANAEQKVDKSKSTINEFERVVRKTSQEITALSESCSEISGVLESIQAIAEQTNLLALNAAIESARAGEHGRGFAVVADEVRQLSFRTKESTAKIAGIMEILLNKSRSSVEAMNSSLDKLDFILVSSDELAVEIKAAAGSVSQVAHNIDMVATATEEQATAAESVAHSANEVKTIADKETSELTNISTVAEHVSNLAEKLKKALAKFD</sequence>
<feature type="transmembrane region" description="Helical" evidence="6">
    <location>
        <begin position="146"/>
        <end position="168"/>
    </location>
</feature>
<feature type="domain" description="Methyl-accepting transducer" evidence="7">
    <location>
        <begin position="226"/>
        <end position="462"/>
    </location>
</feature>
<evidence type="ECO:0000256" key="3">
    <source>
        <dbReference type="ARBA" id="ARBA00029447"/>
    </source>
</evidence>
<evidence type="ECO:0000313" key="9">
    <source>
        <dbReference type="Proteomes" id="UP001467690"/>
    </source>
</evidence>
<dbReference type="CDD" id="cd11386">
    <property type="entry name" value="MCP_signal"/>
    <property type="match status" value="1"/>
</dbReference>
<feature type="coiled-coil region" evidence="5">
    <location>
        <begin position="276"/>
        <end position="310"/>
    </location>
</feature>
<evidence type="ECO:0000256" key="2">
    <source>
        <dbReference type="ARBA" id="ARBA00023224"/>
    </source>
</evidence>
<keyword evidence="2 4" id="KW-0807">Transducer</keyword>
<evidence type="ECO:0000256" key="4">
    <source>
        <dbReference type="PROSITE-ProRule" id="PRU00284"/>
    </source>
</evidence>
<gene>
    <name evidence="8" type="ORF">ABS311_09210</name>
</gene>
<keyword evidence="6" id="KW-0472">Membrane</keyword>
<name>A0ABV1RGP2_9ALTE</name>
<proteinExistence type="inferred from homology"/>
<dbReference type="EMBL" id="JBELOE010000196">
    <property type="protein sequence ID" value="MER2492059.1"/>
    <property type="molecule type" value="Genomic_DNA"/>
</dbReference>
<dbReference type="RefSeq" id="WP_185976590.1">
    <property type="nucleotide sequence ID" value="NZ_CP041660.1"/>
</dbReference>
<keyword evidence="6" id="KW-1133">Transmembrane helix</keyword>
<comment type="subcellular location">
    <subcellularLocation>
        <location evidence="1">Membrane</location>
    </subcellularLocation>
</comment>
<dbReference type="PROSITE" id="PS50111">
    <property type="entry name" value="CHEMOTAXIS_TRANSDUC_2"/>
    <property type="match status" value="1"/>
</dbReference>
<evidence type="ECO:0000256" key="6">
    <source>
        <dbReference type="SAM" id="Phobius"/>
    </source>
</evidence>
<dbReference type="InterPro" id="IPR004089">
    <property type="entry name" value="MCPsignal_dom"/>
</dbReference>
<feature type="transmembrane region" description="Helical" evidence="6">
    <location>
        <begin position="20"/>
        <end position="50"/>
    </location>
</feature>
<dbReference type="Pfam" id="PF00015">
    <property type="entry name" value="MCPsignal"/>
    <property type="match status" value="1"/>
</dbReference>
<dbReference type="PANTHER" id="PTHR32089">
    <property type="entry name" value="METHYL-ACCEPTING CHEMOTAXIS PROTEIN MCPB"/>
    <property type="match status" value="1"/>
</dbReference>
<dbReference type="SUPFAM" id="SSF58104">
    <property type="entry name" value="Methyl-accepting chemotaxis protein (MCP) signaling domain"/>
    <property type="match status" value="1"/>
</dbReference>
<evidence type="ECO:0000259" key="7">
    <source>
        <dbReference type="PROSITE" id="PS50111"/>
    </source>
</evidence>
<dbReference type="InterPro" id="IPR004090">
    <property type="entry name" value="Chemotax_Me-accpt_rcpt"/>
</dbReference>
<keyword evidence="6" id="KW-0812">Transmembrane</keyword>
<reference evidence="8 9" key="1">
    <citation type="submission" date="2024-06" db="EMBL/GenBank/DDBJ databases">
        <authorList>
            <person name="Chen R.Y."/>
        </authorList>
    </citation>
    <scope>NUCLEOTIDE SEQUENCE [LARGE SCALE GENOMIC DNA]</scope>
    <source>
        <strain evidence="8 9">D2</strain>
    </source>
</reference>
<keyword evidence="5" id="KW-0175">Coiled coil</keyword>